<dbReference type="Proteomes" id="UP000663838">
    <property type="component" value="Unassembled WGS sequence"/>
</dbReference>
<evidence type="ECO:0000256" key="1">
    <source>
        <dbReference type="ARBA" id="ARBA00022741"/>
    </source>
</evidence>
<gene>
    <name evidence="5" type="ORF">TOA249_LOCUS24271</name>
</gene>
<reference evidence="5" key="1">
    <citation type="submission" date="2021-02" db="EMBL/GenBank/DDBJ databases">
        <authorList>
            <person name="Nowell W R."/>
        </authorList>
    </citation>
    <scope>NUCLEOTIDE SEQUENCE</scope>
</reference>
<evidence type="ECO:0000256" key="3">
    <source>
        <dbReference type="SAM" id="MobiDB-lite"/>
    </source>
</evidence>
<feature type="domain" description="Protein kinase" evidence="4">
    <location>
        <begin position="842"/>
        <end position="1123"/>
    </location>
</feature>
<dbReference type="InterPro" id="IPR011009">
    <property type="entry name" value="Kinase-like_dom_sf"/>
</dbReference>
<keyword evidence="1" id="KW-0547">Nucleotide-binding</keyword>
<dbReference type="GO" id="GO:0004672">
    <property type="term" value="F:protein kinase activity"/>
    <property type="evidence" value="ECO:0007669"/>
    <property type="project" value="InterPro"/>
</dbReference>
<evidence type="ECO:0000313" key="6">
    <source>
        <dbReference type="Proteomes" id="UP000663838"/>
    </source>
</evidence>
<name>A0A821PZS3_9BILA</name>
<dbReference type="SMART" id="SM00220">
    <property type="entry name" value="S_TKc"/>
    <property type="match status" value="3"/>
</dbReference>
<feature type="compositionally biased region" description="Basic and acidic residues" evidence="3">
    <location>
        <begin position="1125"/>
        <end position="1138"/>
    </location>
</feature>
<feature type="domain" description="Protein kinase" evidence="4">
    <location>
        <begin position="1"/>
        <end position="277"/>
    </location>
</feature>
<dbReference type="AlphaFoldDB" id="A0A821PZS3"/>
<feature type="region of interest" description="Disordered" evidence="3">
    <location>
        <begin position="1121"/>
        <end position="1172"/>
    </location>
</feature>
<dbReference type="PROSITE" id="PS50011">
    <property type="entry name" value="PROTEIN_KINASE_DOM"/>
    <property type="match status" value="3"/>
</dbReference>
<feature type="domain" description="Protein kinase" evidence="4">
    <location>
        <begin position="473"/>
        <end position="842"/>
    </location>
</feature>
<keyword evidence="2" id="KW-0067">ATP-binding</keyword>
<dbReference type="PANTHER" id="PTHR24418">
    <property type="entry name" value="TYROSINE-PROTEIN KINASE"/>
    <property type="match status" value="1"/>
</dbReference>
<evidence type="ECO:0000313" key="5">
    <source>
        <dbReference type="EMBL" id="CAF4815783.1"/>
    </source>
</evidence>
<protein>
    <recommendedName>
        <fullName evidence="4">Protein kinase domain-containing protein</fullName>
    </recommendedName>
</protein>
<dbReference type="Gene3D" id="1.10.510.10">
    <property type="entry name" value="Transferase(Phosphotransferase) domain 1"/>
    <property type="match status" value="4"/>
</dbReference>
<comment type="caution">
    <text evidence="5">The sequence shown here is derived from an EMBL/GenBank/DDBJ whole genome shotgun (WGS) entry which is preliminary data.</text>
</comment>
<dbReference type="InterPro" id="IPR001245">
    <property type="entry name" value="Ser-Thr/Tyr_kinase_cat_dom"/>
</dbReference>
<accession>A0A821PZS3</accession>
<dbReference type="SUPFAM" id="SSF56112">
    <property type="entry name" value="Protein kinase-like (PK-like)"/>
    <property type="match status" value="4"/>
</dbReference>
<organism evidence="5 6">
    <name type="scientific">Rotaria socialis</name>
    <dbReference type="NCBI Taxonomy" id="392032"/>
    <lineage>
        <taxon>Eukaryota</taxon>
        <taxon>Metazoa</taxon>
        <taxon>Spiralia</taxon>
        <taxon>Gnathifera</taxon>
        <taxon>Rotifera</taxon>
        <taxon>Eurotatoria</taxon>
        <taxon>Bdelloidea</taxon>
        <taxon>Philodinida</taxon>
        <taxon>Philodinidae</taxon>
        <taxon>Rotaria</taxon>
    </lineage>
</organism>
<dbReference type="InterPro" id="IPR000719">
    <property type="entry name" value="Prot_kinase_dom"/>
</dbReference>
<dbReference type="EMBL" id="CAJOBS010002450">
    <property type="protein sequence ID" value="CAF4815783.1"/>
    <property type="molecule type" value="Genomic_DNA"/>
</dbReference>
<evidence type="ECO:0000256" key="2">
    <source>
        <dbReference type="ARBA" id="ARBA00022840"/>
    </source>
</evidence>
<dbReference type="Pfam" id="PF07714">
    <property type="entry name" value="PK_Tyr_Ser-Thr"/>
    <property type="match status" value="4"/>
</dbReference>
<evidence type="ECO:0000259" key="4">
    <source>
        <dbReference type="PROSITE" id="PS50011"/>
    </source>
</evidence>
<dbReference type="InterPro" id="IPR008266">
    <property type="entry name" value="Tyr_kinase_AS"/>
</dbReference>
<dbReference type="PROSITE" id="PS00109">
    <property type="entry name" value="PROTEIN_KINASE_TYR"/>
    <property type="match status" value="2"/>
</dbReference>
<proteinExistence type="predicted"/>
<dbReference type="InterPro" id="IPR050198">
    <property type="entry name" value="Non-receptor_tyrosine_kinases"/>
</dbReference>
<dbReference type="GO" id="GO:0005524">
    <property type="term" value="F:ATP binding"/>
    <property type="evidence" value="ECO:0007669"/>
    <property type="project" value="UniProtKB-KW"/>
</dbReference>
<dbReference type="PRINTS" id="PR00109">
    <property type="entry name" value="TYRKINASE"/>
</dbReference>
<sequence>MAIQSKLELERYQFGVDIRKTRHIYGKNDKVISFGEWIKQRKERCTIVEMISDAGKREALFYQELNGHAHIIRTFGSIDNDSNYIIYAQEYAQNNDLHSFLYDTPLSQIVLIEMFSQVANAMQFIASKSMVHGDLGCRNVLVFKLDKNQPKNNLVKITDFGLARTLKTPSPFGNPSIIPKRYCALEILRNNNQSSYTEKSDVYSMGILMWEALSNSEIPYSYIADEDRVVKVKLDNEKLKRPHICNQQLWSLMEACWEHERELRPNFEDIIYRLSTITPSEVPDDQISILKYEPPTGYAFKLNVDVEKNAAIGGTFRKIYQAKWILQRKEPIVLIEMNEAPSKYEVSLFKLVDNHRHLINTFGFVENNSGSIMLLQECTPHGHLQELLSRQFEPSPAVLVAIFLQIIDAMIYIIGKDMTHGDLCCSNVLVFHMDASKPKENFVKLSNFALARPNKSSSFDDRRSVIPVRYCALEILRSVGRLNYSELSDVYSMGVLMWEACSQGKYPFTSTMSDREIRQKKLNGEILPRPWNCDRQIWPIIKKCWENEPQSRDRFRDMQVKLSSIDLESQFKYELGIDVKMKNRLCGEPGKIFYDSEWIAEKRQPIILISITTETAEREASFYIELSSHKHIVRTFGLVKNDPRSAMLIQERAPHGTFLKLLQSQEFKPSTKALVRIFSQIIDAMTYITKQDVIHGDLRCANVLVFRKNPLEADGNEVKLTNFSLTCTNDTSFKNNRQTSISSRYAAPEIGESGGQSDYSEFSDVYSMGILMWQACSQGAIPYEFSTSDEDIQQRKLKGENLPMPKNCDTRIWKIITDCWHREPQLRYDFNGMMIRLSSIKFEPSEIYQYRLDMNVKKKNPLNRHGGRFYEADWIPEREPPIILMIMNKETAERQASWYFMLNTHDHIIKTFGFVQNNDQLPMLLQERATHGNLEELLHSRRFQPKPKVLIAIFLQILDAMVYIANQGIIIGNLCCSNVLVFRMHPSNPSENLVKLTKFNTACKKESPRTDYKPQSMPVRYCAPEILKVEDSSNYSEAADVYSFGVLMWQACSQGIIPYGSDTSDEDVRRRRLSDEQLCKPNGCDDQIWAVIEYCLFRSSELRDNIKKIQLKISKINLVDPNVNPHREHVNNRIDNGKRPPAQESNPVVQPKRKPEAPPHQNSRQPRRSREMSYRITQPHATSDPHLTIQCAYCPESFTTTNIDVHERSCPRRALGPSQSFSPPSIWDRLCSCLPCFGSK</sequence>